<dbReference type="RefSeq" id="XP_007403146.1">
    <property type="nucleotide sequence ID" value="XM_007403084.1"/>
</dbReference>
<organism evidence="2 3">
    <name type="scientific">Phanerochaete carnosa (strain HHB-10118-sp)</name>
    <name type="common">White-rot fungus</name>
    <name type="synonym">Peniophora carnosa</name>
    <dbReference type="NCBI Taxonomy" id="650164"/>
    <lineage>
        <taxon>Eukaryota</taxon>
        <taxon>Fungi</taxon>
        <taxon>Dikarya</taxon>
        <taxon>Basidiomycota</taxon>
        <taxon>Agaricomycotina</taxon>
        <taxon>Agaricomycetes</taxon>
        <taxon>Polyporales</taxon>
        <taxon>Phanerochaetaceae</taxon>
        <taxon>Phanerochaete</taxon>
    </lineage>
</organism>
<name>K5WDU1_PHACS</name>
<evidence type="ECO:0000256" key="1">
    <source>
        <dbReference type="SAM" id="MobiDB-lite"/>
    </source>
</evidence>
<dbReference type="KEGG" id="pco:PHACADRAFT_266438"/>
<feature type="compositionally biased region" description="Polar residues" evidence="1">
    <location>
        <begin position="7"/>
        <end position="19"/>
    </location>
</feature>
<evidence type="ECO:0000313" key="3">
    <source>
        <dbReference type="Proteomes" id="UP000008370"/>
    </source>
</evidence>
<dbReference type="HOGENOM" id="CLU_2794763_0_0_1"/>
<dbReference type="InParanoid" id="K5WDU1"/>
<evidence type="ECO:0000313" key="2">
    <source>
        <dbReference type="EMBL" id="EKM48302.1"/>
    </source>
</evidence>
<keyword evidence="3" id="KW-1185">Reference proteome</keyword>
<gene>
    <name evidence="2" type="ORF">PHACADRAFT_266438</name>
</gene>
<accession>K5WDU1</accession>
<reference evidence="2 3" key="1">
    <citation type="journal article" date="2012" name="BMC Genomics">
        <title>Comparative genomics of the white-rot fungi, Phanerochaete carnosa and P. chrysosporium, to elucidate the genetic basis of the distinct wood types they colonize.</title>
        <authorList>
            <person name="Suzuki H."/>
            <person name="MacDonald J."/>
            <person name="Syed K."/>
            <person name="Salamov A."/>
            <person name="Hori C."/>
            <person name="Aerts A."/>
            <person name="Henrissat B."/>
            <person name="Wiebenga A."/>
            <person name="vanKuyk P.A."/>
            <person name="Barry K."/>
            <person name="Lindquist E."/>
            <person name="LaButti K."/>
            <person name="Lapidus A."/>
            <person name="Lucas S."/>
            <person name="Coutinho P."/>
            <person name="Gong Y."/>
            <person name="Samejima M."/>
            <person name="Mahadevan R."/>
            <person name="Abou-Zaid M."/>
            <person name="de Vries R.P."/>
            <person name="Igarashi K."/>
            <person name="Yadav J.S."/>
            <person name="Grigoriev I.V."/>
            <person name="Master E.R."/>
        </authorList>
    </citation>
    <scope>NUCLEOTIDE SEQUENCE [LARGE SCALE GENOMIC DNA]</scope>
    <source>
        <strain evidence="2 3">HHB-10118-sp</strain>
    </source>
</reference>
<dbReference type="AlphaFoldDB" id="K5WDU1"/>
<dbReference type="Proteomes" id="UP000008370">
    <property type="component" value="Unassembled WGS sequence"/>
</dbReference>
<dbReference type="EMBL" id="JH931203">
    <property type="protein sequence ID" value="EKM48302.1"/>
    <property type="molecule type" value="Genomic_DNA"/>
</dbReference>
<dbReference type="GeneID" id="18919411"/>
<protein>
    <submittedName>
        <fullName evidence="2">Uncharacterized protein</fullName>
    </submittedName>
</protein>
<sequence>MCAPEPQSHNKFPTWNLSHPTGVPRPRARLPGELRDATKRGVVAWIPQLGQRCSEICRSGTMQRARHI</sequence>
<proteinExistence type="predicted"/>
<feature type="region of interest" description="Disordered" evidence="1">
    <location>
        <begin position="1"/>
        <end position="29"/>
    </location>
</feature>